<name>A0A5P1FII9_ASPOF</name>
<evidence type="ECO:0000313" key="3">
    <source>
        <dbReference type="Proteomes" id="UP000243459"/>
    </source>
</evidence>
<evidence type="ECO:0000313" key="2">
    <source>
        <dbReference type="EMBL" id="ONK76400.1"/>
    </source>
</evidence>
<evidence type="ECO:0000256" key="1">
    <source>
        <dbReference type="SAM" id="MobiDB-lite"/>
    </source>
</evidence>
<dbReference type="AlphaFoldDB" id="A0A5P1FII9"/>
<keyword evidence="3" id="KW-1185">Reference proteome</keyword>
<proteinExistence type="predicted"/>
<dbReference type="Proteomes" id="UP000243459">
    <property type="component" value="Chromosome 3"/>
</dbReference>
<protein>
    <submittedName>
        <fullName evidence="2">Uncharacterized protein</fullName>
    </submittedName>
</protein>
<dbReference type="PANTHER" id="PTHR37206:SF4">
    <property type="entry name" value="TRANSMEMBRANE PROTEIN"/>
    <property type="match status" value="1"/>
</dbReference>
<feature type="compositionally biased region" description="Low complexity" evidence="1">
    <location>
        <begin position="57"/>
        <end position="73"/>
    </location>
</feature>
<feature type="region of interest" description="Disordered" evidence="1">
    <location>
        <begin position="57"/>
        <end position="93"/>
    </location>
</feature>
<gene>
    <name evidence="2" type="ORF">A4U43_C03F27280</name>
</gene>
<dbReference type="EMBL" id="CM007383">
    <property type="protein sequence ID" value="ONK76400.1"/>
    <property type="molecule type" value="Genomic_DNA"/>
</dbReference>
<sequence>MGARESQLLLHRYHGHGDGAGRRRGGDELAATLHCRVRRGPNDFAVFPPSLPRAALTPTLTLDSPSPSSSSASTQNFQDSIESSKEEEMGQVSRTPIVESARRLVELGIELFRCKITDLRGGCGCGCSCNRTAVWSFAAVVGFVGGLILEKDERINQLMDQIIKMSEVIAANYKVPVLMKA</sequence>
<accession>A0A5P1FII9</accession>
<reference evidence="3" key="1">
    <citation type="journal article" date="2017" name="Nat. Commun.">
        <title>The asparagus genome sheds light on the origin and evolution of a young Y chromosome.</title>
        <authorList>
            <person name="Harkess A."/>
            <person name="Zhou J."/>
            <person name="Xu C."/>
            <person name="Bowers J.E."/>
            <person name="Van der Hulst R."/>
            <person name="Ayyampalayam S."/>
            <person name="Mercati F."/>
            <person name="Riccardi P."/>
            <person name="McKain M.R."/>
            <person name="Kakrana A."/>
            <person name="Tang H."/>
            <person name="Ray J."/>
            <person name="Groenendijk J."/>
            <person name="Arikit S."/>
            <person name="Mathioni S.M."/>
            <person name="Nakano M."/>
            <person name="Shan H."/>
            <person name="Telgmann-Rauber A."/>
            <person name="Kanno A."/>
            <person name="Yue Z."/>
            <person name="Chen H."/>
            <person name="Li W."/>
            <person name="Chen Y."/>
            <person name="Xu X."/>
            <person name="Zhang Y."/>
            <person name="Luo S."/>
            <person name="Chen H."/>
            <person name="Gao J."/>
            <person name="Mao Z."/>
            <person name="Pires J.C."/>
            <person name="Luo M."/>
            <person name="Kudrna D."/>
            <person name="Wing R.A."/>
            <person name="Meyers B.C."/>
            <person name="Yi K."/>
            <person name="Kong H."/>
            <person name="Lavrijsen P."/>
            <person name="Sunseri F."/>
            <person name="Falavigna A."/>
            <person name="Ye Y."/>
            <person name="Leebens-Mack J.H."/>
            <person name="Chen G."/>
        </authorList>
    </citation>
    <scope>NUCLEOTIDE SEQUENCE [LARGE SCALE GENOMIC DNA]</scope>
    <source>
        <strain evidence="3">cv. DH0086</strain>
    </source>
</reference>
<dbReference type="PANTHER" id="PTHR37206">
    <property type="entry name" value="TRANSMEMBRANE PROTEIN"/>
    <property type="match status" value="1"/>
</dbReference>
<dbReference type="Gramene" id="ONK76400">
    <property type="protein sequence ID" value="ONK76400"/>
    <property type="gene ID" value="A4U43_C03F27280"/>
</dbReference>
<organism evidence="2 3">
    <name type="scientific">Asparagus officinalis</name>
    <name type="common">Garden asparagus</name>
    <dbReference type="NCBI Taxonomy" id="4686"/>
    <lineage>
        <taxon>Eukaryota</taxon>
        <taxon>Viridiplantae</taxon>
        <taxon>Streptophyta</taxon>
        <taxon>Embryophyta</taxon>
        <taxon>Tracheophyta</taxon>
        <taxon>Spermatophyta</taxon>
        <taxon>Magnoliopsida</taxon>
        <taxon>Liliopsida</taxon>
        <taxon>Asparagales</taxon>
        <taxon>Asparagaceae</taxon>
        <taxon>Asparagoideae</taxon>
        <taxon>Asparagus</taxon>
    </lineage>
</organism>